<dbReference type="RefSeq" id="WP_201692369.1">
    <property type="nucleotide sequence ID" value="NZ_JAEQND010000013.1"/>
</dbReference>
<protein>
    <recommendedName>
        <fullName evidence="4">PepSY domain-containing protein</fullName>
    </recommendedName>
</protein>
<keyword evidence="3" id="KW-1185">Reference proteome</keyword>
<dbReference type="EMBL" id="JAEQND010000013">
    <property type="protein sequence ID" value="MBL0427735.1"/>
    <property type="molecule type" value="Genomic_DNA"/>
</dbReference>
<evidence type="ECO:0000313" key="2">
    <source>
        <dbReference type="EMBL" id="MBL0427735.1"/>
    </source>
</evidence>
<gene>
    <name evidence="2" type="ORF">JI746_21695</name>
</gene>
<evidence type="ECO:0008006" key="4">
    <source>
        <dbReference type="Google" id="ProtNLM"/>
    </source>
</evidence>
<accession>A0ABS1JTW4</accession>
<proteinExistence type="predicted"/>
<evidence type="ECO:0000313" key="3">
    <source>
        <dbReference type="Proteomes" id="UP000622707"/>
    </source>
</evidence>
<feature type="chain" id="PRO_5046114471" description="PepSY domain-containing protein" evidence="1">
    <location>
        <begin position="19"/>
        <end position="92"/>
    </location>
</feature>
<name>A0ABS1JTW4_9BURK</name>
<evidence type="ECO:0000256" key="1">
    <source>
        <dbReference type="SAM" id="SignalP"/>
    </source>
</evidence>
<comment type="caution">
    <text evidence="2">The sequence shown here is derived from an EMBL/GenBank/DDBJ whole genome shotgun (WGS) entry which is preliminary data.</text>
</comment>
<feature type="signal peptide" evidence="1">
    <location>
        <begin position="1"/>
        <end position="18"/>
    </location>
</feature>
<dbReference type="Proteomes" id="UP000622707">
    <property type="component" value="Unassembled WGS sequence"/>
</dbReference>
<sequence>MKTLFVAIALIAAFGAQAAPEVVSVTPKYQRQLTIAHEQCDPGPCARSFIYDQRVVGYEVVRRDGDSLTTTVERVIPKDAKPEVVLHLLDPN</sequence>
<reference evidence="2 3" key="1">
    <citation type="journal article" date="2017" name="Int. J. Syst. Evol. Microbiol.">
        <title>Ramlibacter alkalitolerans sp. nov., alkali-tolerant bacterium isolated from soil of ginseng.</title>
        <authorList>
            <person name="Lee D.H."/>
            <person name="Cha C.J."/>
        </authorList>
    </citation>
    <scope>NUCLEOTIDE SEQUENCE [LARGE SCALE GENOMIC DNA]</scope>
    <source>
        <strain evidence="2 3">KACC 19305</strain>
    </source>
</reference>
<keyword evidence="1" id="KW-0732">Signal</keyword>
<organism evidence="2 3">
    <name type="scientific">Ramlibacter alkalitolerans</name>
    <dbReference type="NCBI Taxonomy" id="2039631"/>
    <lineage>
        <taxon>Bacteria</taxon>
        <taxon>Pseudomonadati</taxon>
        <taxon>Pseudomonadota</taxon>
        <taxon>Betaproteobacteria</taxon>
        <taxon>Burkholderiales</taxon>
        <taxon>Comamonadaceae</taxon>
        <taxon>Ramlibacter</taxon>
    </lineage>
</organism>